<evidence type="ECO:0000259" key="3">
    <source>
        <dbReference type="Pfam" id="PF00501"/>
    </source>
</evidence>
<comment type="caution">
    <text evidence="4">The sequence shown here is derived from an EMBL/GenBank/DDBJ whole genome shotgun (WGS) entry which is preliminary data.</text>
</comment>
<dbReference type="GO" id="GO:0005524">
    <property type="term" value="F:ATP binding"/>
    <property type="evidence" value="ECO:0007669"/>
    <property type="project" value="UniProtKB-KW"/>
</dbReference>
<evidence type="ECO:0000313" key="5">
    <source>
        <dbReference type="Proteomes" id="UP000316714"/>
    </source>
</evidence>
<sequence>MRAMPDNPSAADPRPDIARLFTDTVRRKPDAPALGVIDGGQLSWRTWAELDQAVDQARGELQELGVGEGDIVAHCGPNSPRWIARDLAMLSLGVVHAPLAESIIDRCPLPLYRGQRRRLLSGELVRVARLPPEHRVATLAMTSGTSGEPLAAMLTQANLSSNATAVSDAVGGDGSEVRLSFLPHSHLYARVCDLYAWVYRGSRLALAERRETLMRDIKLVEPTSLNGVPYFYQKVLDHWRADREAGGKSSLREALGGRVRQCFCGGAALSPAVQQAFADEGAPLMNGYGLSEAAPVVAASSLAANKVGTVGPPLAGVEVRVADDGELLVRGPNVMLGYWNNDEATRRVLRDGWLHTGDLGELDEQGRLTVTGRKKEALVLSTGRNASPSRLESLLCASPWVEQACVVGDGRKHLSALIVPNPDRVRGEIRQRRLWVFSRRQALRHTHIREVFAREIAEQLTGLPQHEQIERFTLIPRGFSIERGELTAKLSLRRSGIEQSFRREIEAMYH</sequence>
<dbReference type="Gene3D" id="3.40.50.12780">
    <property type="entry name" value="N-terminal domain of ligase-like"/>
    <property type="match status" value="2"/>
</dbReference>
<dbReference type="Pfam" id="PF23562">
    <property type="entry name" value="AMP-binding_C_3"/>
    <property type="match status" value="1"/>
</dbReference>
<dbReference type="CDD" id="cd05907">
    <property type="entry name" value="VL_LC_FACS_like"/>
    <property type="match status" value="1"/>
</dbReference>
<dbReference type="PANTHER" id="PTHR43272:SF33">
    <property type="entry name" value="AMP-BINDING DOMAIN-CONTAINING PROTEIN-RELATED"/>
    <property type="match status" value="1"/>
</dbReference>
<evidence type="ECO:0000313" key="4">
    <source>
        <dbReference type="EMBL" id="TWT32453.1"/>
    </source>
</evidence>
<evidence type="ECO:0000256" key="1">
    <source>
        <dbReference type="ARBA" id="ARBA00022741"/>
    </source>
</evidence>
<dbReference type="SUPFAM" id="SSF56801">
    <property type="entry name" value="Acetyl-CoA synthetase-like"/>
    <property type="match status" value="1"/>
</dbReference>
<dbReference type="AlphaFoldDB" id="A0A5C5V3C4"/>
<dbReference type="InterPro" id="IPR042099">
    <property type="entry name" value="ANL_N_sf"/>
</dbReference>
<keyword evidence="1" id="KW-0547">Nucleotide-binding</keyword>
<keyword evidence="4" id="KW-0436">Ligase</keyword>
<dbReference type="InterPro" id="IPR000873">
    <property type="entry name" value="AMP-dep_synth/lig_dom"/>
</dbReference>
<proteinExistence type="predicted"/>
<dbReference type="GO" id="GO:0016020">
    <property type="term" value="C:membrane"/>
    <property type="evidence" value="ECO:0007669"/>
    <property type="project" value="TreeGrafter"/>
</dbReference>
<name>A0A5C5V3C4_9BACT</name>
<evidence type="ECO:0000256" key="2">
    <source>
        <dbReference type="ARBA" id="ARBA00022840"/>
    </source>
</evidence>
<feature type="domain" description="AMP-dependent synthetase/ligase" evidence="3">
    <location>
        <begin position="21"/>
        <end position="100"/>
    </location>
</feature>
<dbReference type="Proteomes" id="UP000316714">
    <property type="component" value="Unassembled WGS sequence"/>
</dbReference>
<dbReference type="PANTHER" id="PTHR43272">
    <property type="entry name" value="LONG-CHAIN-FATTY-ACID--COA LIGASE"/>
    <property type="match status" value="1"/>
</dbReference>
<feature type="domain" description="AMP-dependent synthetase/ligase" evidence="3">
    <location>
        <begin position="130"/>
        <end position="339"/>
    </location>
</feature>
<dbReference type="GO" id="GO:0004467">
    <property type="term" value="F:long-chain fatty acid-CoA ligase activity"/>
    <property type="evidence" value="ECO:0007669"/>
    <property type="project" value="UniProtKB-EC"/>
</dbReference>
<dbReference type="EMBL" id="SIHJ01000003">
    <property type="protein sequence ID" value="TWT32453.1"/>
    <property type="molecule type" value="Genomic_DNA"/>
</dbReference>
<organism evidence="4 5">
    <name type="scientific">Posidoniimonas corsicana</name>
    <dbReference type="NCBI Taxonomy" id="1938618"/>
    <lineage>
        <taxon>Bacteria</taxon>
        <taxon>Pseudomonadati</taxon>
        <taxon>Planctomycetota</taxon>
        <taxon>Planctomycetia</taxon>
        <taxon>Pirellulales</taxon>
        <taxon>Lacipirellulaceae</taxon>
        <taxon>Posidoniimonas</taxon>
    </lineage>
</organism>
<accession>A0A5C5V3C4</accession>
<reference evidence="4 5" key="1">
    <citation type="submission" date="2019-02" db="EMBL/GenBank/DDBJ databases">
        <title>Deep-cultivation of Planctomycetes and their phenomic and genomic characterization uncovers novel biology.</title>
        <authorList>
            <person name="Wiegand S."/>
            <person name="Jogler M."/>
            <person name="Boedeker C."/>
            <person name="Pinto D."/>
            <person name="Vollmers J."/>
            <person name="Rivas-Marin E."/>
            <person name="Kohn T."/>
            <person name="Peeters S.H."/>
            <person name="Heuer A."/>
            <person name="Rast P."/>
            <person name="Oberbeckmann S."/>
            <person name="Bunk B."/>
            <person name="Jeske O."/>
            <person name="Meyerdierks A."/>
            <person name="Storesund J.E."/>
            <person name="Kallscheuer N."/>
            <person name="Luecker S."/>
            <person name="Lage O.M."/>
            <person name="Pohl T."/>
            <person name="Merkel B.J."/>
            <person name="Hornburger P."/>
            <person name="Mueller R.-W."/>
            <person name="Bruemmer F."/>
            <person name="Labrenz M."/>
            <person name="Spormann A.M."/>
            <person name="Op Den Camp H."/>
            <person name="Overmann J."/>
            <person name="Amann R."/>
            <person name="Jetten M.S.M."/>
            <person name="Mascher T."/>
            <person name="Medema M.H."/>
            <person name="Devos D.P."/>
            <person name="Kaster A.-K."/>
            <person name="Ovreas L."/>
            <person name="Rohde M."/>
            <person name="Galperin M.Y."/>
            <person name="Jogler C."/>
        </authorList>
    </citation>
    <scope>NUCLEOTIDE SEQUENCE [LARGE SCALE GENOMIC DNA]</scope>
    <source>
        <strain evidence="4 5">KOR34</strain>
    </source>
</reference>
<dbReference type="Pfam" id="PF00501">
    <property type="entry name" value="AMP-binding"/>
    <property type="match status" value="2"/>
</dbReference>
<protein>
    <submittedName>
        <fullName evidence="4">Long-chain-fatty-acid--CoA ligase FadD15</fullName>
        <ecNumber evidence="4">6.2.1.3</ecNumber>
    </submittedName>
</protein>
<dbReference type="EC" id="6.2.1.3" evidence="4"/>
<keyword evidence="2" id="KW-0067">ATP-binding</keyword>
<keyword evidence="5" id="KW-1185">Reference proteome</keyword>
<gene>
    <name evidence="4" type="ORF">KOR34_42160</name>
</gene>